<sequence length="308" mass="33266">MAGIYIYSEEQPVTEQLLTAGKTLANSLNEKINVIDFSEQDSESFIKKGADHVLCLKSDHPWPESYAQIIADILKEKDPTVVLIGGTLRGKTTASIIAAKLQTGLVNNAFAIEGSGSVIETKRIMYSGIAVCTEELCHGSIVTIEPRTFDAAQDSDHQGDTENIDIQPEAKTITVGNVCPIVHQDNDIATAEKLVCVGRGLSDQNDMKLAEELAEKLHAQICCTRSVAEDYHWLTTDKYVGLSGAKVKPNLYISMGVSGQVQHVAGMRDSKVIVAVDTNENAPIFAAADYGIVGDLHEIIPLLTKELG</sequence>
<evidence type="ECO:0000259" key="5">
    <source>
        <dbReference type="SMART" id="SM00893"/>
    </source>
</evidence>
<dbReference type="InterPro" id="IPR001308">
    <property type="entry name" value="ETF_a/FixB"/>
</dbReference>
<feature type="binding site" evidence="4">
    <location>
        <begin position="224"/>
        <end position="225"/>
    </location>
    <ligand>
        <name>FAD</name>
        <dbReference type="ChEBI" id="CHEBI:57692"/>
    </ligand>
</feature>
<dbReference type="Gene3D" id="3.40.50.1220">
    <property type="entry name" value="TPP-binding domain"/>
    <property type="match status" value="1"/>
</dbReference>
<dbReference type="GO" id="GO:0050660">
    <property type="term" value="F:flavin adenine dinucleotide binding"/>
    <property type="evidence" value="ECO:0007669"/>
    <property type="project" value="InterPro"/>
</dbReference>
<accession>A0A840US69</accession>
<dbReference type="Pfam" id="PF00766">
    <property type="entry name" value="ETF_alpha"/>
    <property type="match status" value="1"/>
</dbReference>
<dbReference type="PANTHER" id="PTHR43153">
    <property type="entry name" value="ELECTRON TRANSFER FLAVOPROTEIN ALPHA"/>
    <property type="match status" value="1"/>
</dbReference>
<evidence type="ECO:0000256" key="1">
    <source>
        <dbReference type="ARBA" id="ARBA00005817"/>
    </source>
</evidence>
<evidence type="ECO:0000313" key="7">
    <source>
        <dbReference type="Proteomes" id="UP000559117"/>
    </source>
</evidence>
<dbReference type="AlphaFoldDB" id="A0A840US69"/>
<evidence type="ECO:0000313" key="6">
    <source>
        <dbReference type="EMBL" id="MBB5336992.1"/>
    </source>
</evidence>
<dbReference type="GO" id="GO:0009055">
    <property type="term" value="F:electron transfer activity"/>
    <property type="evidence" value="ECO:0007669"/>
    <property type="project" value="InterPro"/>
</dbReference>
<keyword evidence="7" id="KW-1185">Reference proteome</keyword>
<feature type="binding site" evidence="4">
    <location>
        <begin position="256"/>
        <end position="263"/>
    </location>
    <ligand>
        <name>FAD</name>
        <dbReference type="ChEBI" id="CHEBI:57692"/>
    </ligand>
</feature>
<keyword evidence="2" id="KW-0813">Transport</keyword>
<keyword evidence="3" id="KW-0285">Flavoprotein</keyword>
<evidence type="ECO:0000256" key="4">
    <source>
        <dbReference type="PIRSR" id="PIRSR000089-1"/>
    </source>
</evidence>
<dbReference type="EMBL" id="JACHFH010000030">
    <property type="protein sequence ID" value="MBB5336992.1"/>
    <property type="molecule type" value="Genomic_DNA"/>
</dbReference>
<comment type="cofactor">
    <cofactor evidence="4">
        <name>FAD</name>
        <dbReference type="ChEBI" id="CHEBI:57692"/>
    </cofactor>
    <text evidence="4">Binds 1 FAD per dimer.</text>
</comment>
<dbReference type="GO" id="GO:0033539">
    <property type="term" value="P:fatty acid beta-oxidation using acyl-CoA dehydrogenase"/>
    <property type="evidence" value="ECO:0007669"/>
    <property type="project" value="TreeGrafter"/>
</dbReference>
<dbReference type="InterPro" id="IPR014729">
    <property type="entry name" value="Rossmann-like_a/b/a_fold"/>
</dbReference>
<feature type="binding site" evidence="4">
    <location>
        <position position="199"/>
    </location>
    <ligand>
        <name>FAD</name>
        <dbReference type="ChEBI" id="CHEBI:57692"/>
    </ligand>
</feature>
<dbReference type="InterPro" id="IPR014730">
    <property type="entry name" value="ETF_a/b_N"/>
</dbReference>
<proteinExistence type="inferred from homology"/>
<dbReference type="Pfam" id="PF01012">
    <property type="entry name" value="ETF"/>
    <property type="match status" value="1"/>
</dbReference>
<gene>
    <name evidence="6" type="ORF">HNR32_002148</name>
</gene>
<evidence type="ECO:0000256" key="3">
    <source>
        <dbReference type="ARBA" id="ARBA00022630"/>
    </source>
</evidence>
<dbReference type="InterPro" id="IPR014731">
    <property type="entry name" value="ETF_asu_C"/>
</dbReference>
<dbReference type="Proteomes" id="UP000559117">
    <property type="component" value="Unassembled WGS sequence"/>
</dbReference>
<keyword evidence="4" id="KW-0274">FAD</keyword>
<dbReference type="SMART" id="SM00893">
    <property type="entry name" value="ETF"/>
    <property type="match status" value="1"/>
</dbReference>
<dbReference type="PIRSF" id="PIRSF000089">
    <property type="entry name" value="Electra_flavoP_a"/>
    <property type="match status" value="1"/>
</dbReference>
<dbReference type="FunFam" id="3.40.50.1220:FF:000004">
    <property type="entry name" value="Electron transfer flavoprotein"/>
    <property type="match status" value="1"/>
</dbReference>
<protein>
    <submittedName>
        <fullName evidence="6">Electron transfer flavoprotein alpha subunit</fullName>
    </submittedName>
</protein>
<dbReference type="PANTHER" id="PTHR43153:SF1">
    <property type="entry name" value="ELECTRON TRANSFER FLAVOPROTEIN SUBUNIT ALPHA, MITOCHONDRIAL"/>
    <property type="match status" value="1"/>
</dbReference>
<comment type="caution">
    <text evidence="6">The sequence shown here is derived from an EMBL/GenBank/DDBJ whole genome shotgun (WGS) entry which is preliminary data.</text>
</comment>
<name>A0A840US69_9FIRM</name>
<reference evidence="6 7" key="1">
    <citation type="submission" date="2020-08" db="EMBL/GenBank/DDBJ databases">
        <title>Genomic Encyclopedia of Type Strains, Phase IV (KMG-IV): sequencing the most valuable type-strain genomes for metagenomic binning, comparative biology and taxonomic classification.</title>
        <authorList>
            <person name="Goeker M."/>
        </authorList>
    </citation>
    <scope>NUCLEOTIDE SEQUENCE [LARGE SCALE GENOMIC DNA]</scope>
    <source>
        <strain evidence="6 7">DSM 24661</strain>
    </source>
</reference>
<evidence type="ECO:0000256" key="2">
    <source>
        <dbReference type="ARBA" id="ARBA00022448"/>
    </source>
</evidence>
<feature type="domain" description="Electron transfer flavoprotein alpha/beta-subunit N-terminal" evidence="5">
    <location>
        <begin position="4"/>
        <end position="175"/>
    </location>
</feature>
<dbReference type="SUPFAM" id="SSF52467">
    <property type="entry name" value="DHS-like NAD/FAD-binding domain"/>
    <property type="match status" value="1"/>
</dbReference>
<dbReference type="InterPro" id="IPR029035">
    <property type="entry name" value="DHS-like_NAD/FAD-binding_dom"/>
</dbReference>
<comment type="similarity">
    <text evidence="1">Belongs to the ETF alpha-subunit/FixB family.</text>
</comment>
<organism evidence="6 7">
    <name type="scientific">Pectinatus brassicae</name>
    <dbReference type="NCBI Taxonomy" id="862415"/>
    <lineage>
        <taxon>Bacteria</taxon>
        <taxon>Bacillati</taxon>
        <taxon>Bacillota</taxon>
        <taxon>Negativicutes</taxon>
        <taxon>Selenomonadales</taxon>
        <taxon>Selenomonadaceae</taxon>
        <taxon>Pectinatus</taxon>
    </lineage>
</organism>
<dbReference type="RefSeq" id="WP_183862442.1">
    <property type="nucleotide sequence ID" value="NZ_JACHFH010000030.1"/>
</dbReference>
<dbReference type="SUPFAM" id="SSF52402">
    <property type="entry name" value="Adenine nucleotide alpha hydrolases-like"/>
    <property type="match status" value="1"/>
</dbReference>
<dbReference type="Gene3D" id="3.40.50.620">
    <property type="entry name" value="HUPs"/>
    <property type="match status" value="1"/>
</dbReference>